<accession>A0A1A0CA01</accession>
<proteinExistence type="predicted"/>
<name>A0A1A0CA01_ACEPA</name>
<protein>
    <submittedName>
        <fullName evidence="1">Uncharacterized protein</fullName>
    </submittedName>
</protein>
<dbReference type="AlphaFoldDB" id="A0A1A0CA01"/>
<dbReference type="EMBL" id="LYUD01000168">
    <property type="protein sequence ID" value="OAZ59913.1"/>
    <property type="molecule type" value="Genomic_DNA"/>
</dbReference>
<reference evidence="1 2" key="1">
    <citation type="submission" date="2016-05" db="EMBL/GenBank/DDBJ databases">
        <title>Genome sequencing of Acetobacter pasteurianus strain SRCM100623.</title>
        <authorList>
            <person name="Song Y.R."/>
        </authorList>
    </citation>
    <scope>NUCLEOTIDE SEQUENCE [LARGE SCALE GENOMIC DNA]</scope>
    <source>
        <strain evidence="1 2">SRCM100623</strain>
    </source>
</reference>
<evidence type="ECO:0000313" key="2">
    <source>
        <dbReference type="Proteomes" id="UP000093796"/>
    </source>
</evidence>
<sequence>MAQATTPHGNRDRTQHGDVLMALENLARDISQQGSDYTLHRLKDPEVRLVWTRTLELIPPQYWNELRQALDELTGPHGSLSGLLSGDSPFTRGVFARARVETLGRLIAPERLQTLANIIPSHAKTSS</sequence>
<comment type="caution">
    <text evidence="1">The sequence shown here is derived from an EMBL/GenBank/DDBJ whole genome shotgun (WGS) entry which is preliminary data.</text>
</comment>
<dbReference type="Proteomes" id="UP000093796">
    <property type="component" value="Unassembled WGS sequence"/>
</dbReference>
<gene>
    <name evidence="1" type="ORF">SRCM100623_02920</name>
</gene>
<evidence type="ECO:0000313" key="1">
    <source>
        <dbReference type="EMBL" id="OAZ59913.1"/>
    </source>
</evidence>
<dbReference type="PATRIC" id="fig|438.15.peg.3222"/>
<organism evidence="1 2">
    <name type="scientific">Acetobacter pasteurianus</name>
    <name type="common">Acetobacter turbidans</name>
    <dbReference type="NCBI Taxonomy" id="438"/>
    <lineage>
        <taxon>Bacteria</taxon>
        <taxon>Pseudomonadati</taxon>
        <taxon>Pseudomonadota</taxon>
        <taxon>Alphaproteobacteria</taxon>
        <taxon>Acetobacterales</taxon>
        <taxon>Acetobacteraceae</taxon>
        <taxon>Acetobacter</taxon>
    </lineage>
</organism>